<comment type="caution">
    <text evidence="2">The sequence shown here is derived from an EMBL/GenBank/DDBJ whole genome shotgun (WGS) entry which is preliminary data.</text>
</comment>
<evidence type="ECO:0000259" key="1">
    <source>
        <dbReference type="Pfam" id="PF10536"/>
    </source>
</evidence>
<dbReference type="EMBL" id="LXQA010197613">
    <property type="protein sequence ID" value="MCI32661.1"/>
    <property type="molecule type" value="Genomic_DNA"/>
</dbReference>
<evidence type="ECO:0000313" key="2">
    <source>
        <dbReference type="EMBL" id="MCI32661.1"/>
    </source>
</evidence>
<dbReference type="AlphaFoldDB" id="A0A392R7V9"/>
<dbReference type="Proteomes" id="UP000265520">
    <property type="component" value="Unassembled WGS sequence"/>
</dbReference>
<feature type="non-terminal residue" evidence="2">
    <location>
        <position position="1"/>
    </location>
</feature>
<dbReference type="Pfam" id="PF10536">
    <property type="entry name" value="PMD"/>
    <property type="match status" value="1"/>
</dbReference>
<dbReference type="InterPro" id="IPR019557">
    <property type="entry name" value="AminoTfrase-like_pln_mobile"/>
</dbReference>
<keyword evidence="3" id="KW-1185">Reference proteome</keyword>
<proteinExistence type="predicted"/>
<protein>
    <submittedName>
        <fullName evidence="2">Serine/threonine-protein phosphatase 7 long form-like protein</fullName>
    </submittedName>
</protein>
<name>A0A392R7V9_9FABA</name>
<evidence type="ECO:0000313" key="3">
    <source>
        <dbReference type="Proteomes" id="UP000265520"/>
    </source>
</evidence>
<organism evidence="2 3">
    <name type="scientific">Trifolium medium</name>
    <dbReference type="NCBI Taxonomy" id="97028"/>
    <lineage>
        <taxon>Eukaryota</taxon>
        <taxon>Viridiplantae</taxon>
        <taxon>Streptophyta</taxon>
        <taxon>Embryophyta</taxon>
        <taxon>Tracheophyta</taxon>
        <taxon>Spermatophyta</taxon>
        <taxon>Magnoliopsida</taxon>
        <taxon>eudicotyledons</taxon>
        <taxon>Gunneridae</taxon>
        <taxon>Pentapetalae</taxon>
        <taxon>rosids</taxon>
        <taxon>fabids</taxon>
        <taxon>Fabales</taxon>
        <taxon>Fabaceae</taxon>
        <taxon>Papilionoideae</taxon>
        <taxon>50 kb inversion clade</taxon>
        <taxon>NPAAA clade</taxon>
        <taxon>Hologalegina</taxon>
        <taxon>IRL clade</taxon>
        <taxon>Trifolieae</taxon>
        <taxon>Trifolium</taxon>
    </lineage>
</organism>
<sequence>YLDDEYLQEYPRATKYDPTKEQSTQLAMQKMMDRLLPHDIAWTPYEDHQDVCPFEDIVLYSGWIRCGPIKVRYLPKWVLRQFGYVQTIPRHPDSAANILDTVVRIDQHWLNYTDRVLTSDMLGSRAIIPSDTAP</sequence>
<accession>A0A392R7V9</accession>
<feature type="domain" description="Aminotransferase-like plant mobile" evidence="1">
    <location>
        <begin position="7"/>
        <end position="118"/>
    </location>
</feature>
<reference evidence="2 3" key="1">
    <citation type="journal article" date="2018" name="Front. Plant Sci.">
        <title>Red Clover (Trifolium pratense) and Zigzag Clover (T. medium) - A Picture of Genomic Similarities and Differences.</title>
        <authorList>
            <person name="Dluhosova J."/>
            <person name="Istvanek J."/>
            <person name="Nedelnik J."/>
            <person name="Repkova J."/>
        </authorList>
    </citation>
    <scope>NUCLEOTIDE SEQUENCE [LARGE SCALE GENOMIC DNA]</scope>
    <source>
        <strain evidence="3">cv. 10/8</strain>
        <tissue evidence="2">Leaf</tissue>
    </source>
</reference>